<keyword evidence="3" id="KW-1185">Reference proteome</keyword>
<dbReference type="GeneID" id="54588968"/>
<dbReference type="OrthoDB" id="5419608at2759"/>
<protein>
    <submittedName>
        <fullName evidence="2">Uncharacterized protein</fullName>
    </submittedName>
</protein>
<accession>A0A6A6ICA8</accession>
<reference evidence="2" key="1">
    <citation type="journal article" date="2020" name="Stud. Mycol.">
        <title>101 Dothideomycetes genomes: a test case for predicting lifestyles and emergence of pathogens.</title>
        <authorList>
            <person name="Haridas S."/>
            <person name="Albert R."/>
            <person name="Binder M."/>
            <person name="Bloem J."/>
            <person name="Labutti K."/>
            <person name="Salamov A."/>
            <person name="Andreopoulos B."/>
            <person name="Baker S."/>
            <person name="Barry K."/>
            <person name="Bills G."/>
            <person name="Bluhm B."/>
            <person name="Cannon C."/>
            <person name="Castanera R."/>
            <person name="Culley D."/>
            <person name="Daum C."/>
            <person name="Ezra D."/>
            <person name="Gonzalez J."/>
            <person name="Henrissat B."/>
            <person name="Kuo A."/>
            <person name="Liang C."/>
            <person name="Lipzen A."/>
            <person name="Lutzoni F."/>
            <person name="Magnuson J."/>
            <person name="Mondo S."/>
            <person name="Nolan M."/>
            <person name="Ohm R."/>
            <person name="Pangilinan J."/>
            <person name="Park H.-J."/>
            <person name="Ramirez L."/>
            <person name="Alfaro M."/>
            <person name="Sun H."/>
            <person name="Tritt A."/>
            <person name="Yoshinaga Y."/>
            <person name="Zwiers L.-H."/>
            <person name="Turgeon B."/>
            <person name="Goodwin S."/>
            <person name="Spatafora J."/>
            <person name="Crous P."/>
            <person name="Grigoriev I."/>
        </authorList>
    </citation>
    <scope>NUCLEOTIDE SEQUENCE</scope>
    <source>
        <strain evidence="2">CBS 122368</strain>
    </source>
</reference>
<keyword evidence="1" id="KW-0732">Signal</keyword>
<evidence type="ECO:0000313" key="2">
    <source>
        <dbReference type="EMBL" id="KAF2247123.1"/>
    </source>
</evidence>
<dbReference type="Proteomes" id="UP000800094">
    <property type="component" value="Unassembled WGS sequence"/>
</dbReference>
<dbReference type="AlphaFoldDB" id="A0A6A6ICA8"/>
<proteinExistence type="predicted"/>
<gene>
    <name evidence="2" type="ORF">BU26DRAFT_606151</name>
</gene>
<feature type="chain" id="PRO_5025610457" evidence="1">
    <location>
        <begin position="20"/>
        <end position="173"/>
    </location>
</feature>
<feature type="signal peptide" evidence="1">
    <location>
        <begin position="1"/>
        <end position="19"/>
    </location>
</feature>
<sequence>MRLQSNLFSALCGLAAVSAEFAVITDGPMPTPIPPPSVTDAAGSSSWSLSIEQELLSRVFAWATAQPLSALNSIMSAESELENFVATATYDIPPVVTDKYSAKYYTTVPEWYSALPSDVKTFNDEVVSLERSILADMGYAATTTPAEATNAAPKAAAPGYGLLAAAVAVAALL</sequence>
<name>A0A6A6ICA8_9PLEO</name>
<evidence type="ECO:0000256" key="1">
    <source>
        <dbReference type="SAM" id="SignalP"/>
    </source>
</evidence>
<dbReference type="EMBL" id="ML987197">
    <property type="protein sequence ID" value="KAF2247123.1"/>
    <property type="molecule type" value="Genomic_DNA"/>
</dbReference>
<dbReference type="RefSeq" id="XP_033682127.1">
    <property type="nucleotide sequence ID" value="XM_033835638.1"/>
</dbReference>
<evidence type="ECO:0000313" key="3">
    <source>
        <dbReference type="Proteomes" id="UP000800094"/>
    </source>
</evidence>
<organism evidence="2 3">
    <name type="scientific">Trematosphaeria pertusa</name>
    <dbReference type="NCBI Taxonomy" id="390896"/>
    <lineage>
        <taxon>Eukaryota</taxon>
        <taxon>Fungi</taxon>
        <taxon>Dikarya</taxon>
        <taxon>Ascomycota</taxon>
        <taxon>Pezizomycotina</taxon>
        <taxon>Dothideomycetes</taxon>
        <taxon>Pleosporomycetidae</taxon>
        <taxon>Pleosporales</taxon>
        <taxon>Massarineae</taxon>
        <taxon>Trematosphaeriaceae</taxon>
        <taxon>Trematosphaeria</taxon>
    </lineage>
</organism>